<feature type="compositionally biased region" description="Basic residues" evidence="2">
    <location>
        <begin position="703"/>
        <end position="722"/>
    </location>
</feature>
<name>A0A0P7UUB9_SCLFO</name>
<feature type="region of interest" description="Disordered" evidence="2">
    <location>
        <begin position="1"/>
        <end position="41"/>
    </location>
</feature>
<dbReference type="Pfam" id="PF12813">
    <property type="entry name" value="XPG_I_2"/>
    <property type="match status" value="1"/>
</dbReference>
<dbReference type="InterPro" id="IPR029060">
    <property type="entry name" value="PIN-like_dom_sf"/>
</dbReference>
<dbReference type="AlphaFoldDB" id="A0A0P7UUB9"/>
<dbReference type="CDD" id="cd18676">
    <property type="entry name" value="PIN_asteroid-like"/>
    <property type="match status" value="1"/>
</dbReference>
<evidence type="ECO:0000313" key="5">
    <source>
        <dbReference type="Proteomes" id="UP000034805"/>
    </source>
</evidence>
<dbReference type="SUPFAM" id="SSF88723">
    <property type="entry name" value="PIN domain-like"/>
    <property type="match status" value="1"/>
</dbReference>
<protein>
    <submittedName>
        <fullName evidence="4">Protein asteroid1-like</fullName>
    </submittedName>
</protein>
<dbReference type="InterPro" id="IPR039436">
    <property type="entry name" value="Asteroid_dom"/>
</dbReference>
<feature type="region of interest" description="Disordered" evidence="2">
    <location>
        <begin position="703"/>
        <end position="724"/>
    </location>
</feature>
<evidence type="ECO:0000259" key="3">
    <source>
        <dbReference type="Pfam" id="PF12813"/>
    </source>
</evidence>
<evidence type="ECO:0000256" key="1">
    <source>
        <dbReference type="ARBA" id="ARBA00007398"/>
    </source>
</evidence>
<comment type="similarity">
    <text evidence="1">Belongs to the asteroid family.</text>
</comment>
<feature type="domain" description="Asteroid" evidence="3">
    <location>
        <begin position="185"/>
        <end position="221"/>
    </location>
</feature>
<accession>A0A0P7UUB9</accession>
<evidence type="ECO:0000313" key="4">
    <source>
        <dbReference type="EMBL" id="KPP63279.1"/>
    </source>
</evidence>
<dbReference type="EMBL" id="JARO02008020">
    <property type="protein sequence ID" value="KPP63279.1"/>
    <property type="molecule type" value="Genomic_DNA"/>
</dbReference>
<dbReference type="PANTHER" id="PTHR15665:SF1">
    <property type="entry name" value="PROTEIN ASTEROID HOMOLOG 1"/>
    <property type="match status" value="1"/>
</dbReference>
<dbReference type="Proteomes" id="UP000034805">
    <property type="component" value="Unassembled WGS sequence"/>
</dbReference>
<dbReference type="Gene3D" id="3.40.50.1010">
    <property type="entry name" value="5'-nuclease"/>
    <property type="match status" value="1"/>
</dbReference>
<proteinExistence type="inferred from homology"/>
<dbReference type="PANTHER" id="PTHR15665">
    <property type="entry name" value="ASTEROID PROTEIN"/>
    <property type="match status" value="1"/>
</dbReference>
<evidence type="ECO:0000256" key="2">
    <source>
        <dbReference type="SAM" id="MobiDB-lite"/>
    </source>
</evidence>
<dbReference type="InterPro" id="IPR026832">
    <property type="entry name" value="Asteroid"/>
</dbReference>
<organism evidence="4 5">
    <name type="scientific">Scleropages formosus</name>
    <name type="common">Asian bonytongue</name>
    <name type="synonym">Osteoglossum formosum</name>
    <dbReference type="NCBI Taxonomy" id="113540"/>
    <lineage>
        <taxon>Eukaryota</taxon>
        <taxon>Metazoa</taxon>
        <taxon>Chordata</taxon>
        <taxon>Craniata</taxon>
        <taxon>Vertebrata</taxon>
        <taxon>Euteleostomi</taxon>
        <taxon>Actinopterygii</taxon>
        <taxon>Neopterygii</taxon>
        <taxon>Teleostei</taxon>
        <taxon>Osteoglossocephala</taxon>
        <taxon>Osteoglossomorpha</taxon>
        <taxon>Osteoglossiformes</taxon>
        <taxon>Osteoglossidae</taxon>
        <taxon>Scleropages</taxon>
    </lineage>
</organism>
<reference evidence="4 5" key="1">
    <citation type="submission" date="2015-08" db="EMBL/GenBank/DDBJ databases">
        <title>The genome of the Asian arowana (Scleropages formosus).</title>
        <authorList>
            <person name="Tan M.H."/>
            <person name="Gan H.M."/>
            <person name="Croft L.J."/>
            <person name="Austin C.M."/>
        </authorList>
    </citation>
    <scope>NUCLEOTIDE SEQUENCE [LARGE SCALE GENOMIC DNA]</scope>
    <source>
        <strain evidence="4">Aro1</strain>
    </source>
</reference>
<sequence>MSFRRTARPQPARQALGQAGEFDSSPAVGNDSPPGGFDYDPVGHLERIRQSGMGVQGLTSYMEKNRHFLQHLKVRNTTLIIDGCSLYYKLYFTSGLNQEHGGDYDSFALLVNQFFEALSACQIQPFVVLDGGMDPTDKKFRTMKERLQGKIKEASSLSRGASGSILPLLTKETFVQVLRTMCVPLVQCPFEADWEIAALANQWNCAVLTSDSDFYIFDLKAGYLPLAYFQWGNMRACKSTSGWYIPACGFSVDQFCAHFNNMSKALLPLFAVIIGNDYVNLQATKRLFSHIDLPKSGRAVGSRMHSRIDSLLHWLAGFTGPEQAMEAALGFLASEHRGVMQATLSSGLQDYELSSSNLALFFARGFVPTADLPEPLGRLPEWILRALSEAQLTPMVADVLVLQRALLAVQVENCRLPSSHTASKSIRQLLYGLLLNWKQKLSQKVAVCGQDQRKPGCGWGQGRGPSLSDDPYCVEEFDRHDLNLRRVRIQAALPRLLQQLPLERLNMVPLPVRRQLLLETLGVDESLLHTIPLSLQLPLCVTCHWMSNCSPRPSMTHVQALLLGMVYGEICRQRAVHRGPAEACPALTSISERLDQLHTFKGQRRGTIDLDTAHLYSQWQSCLWSSFNLNQLLCCPLPEPVCAWLYSGTLVHHVVRELKAGATSEALLGGAVLSKQLYSNLLGAVWRLTETALSSAISCSSKKKRRGRKQTVQKQPGTRRRGQATDVVPSNLDINNRFALLVVDDGVGDA</sequence>
<gene>
    <name evidence="4" type="ORF">Z043_118476</name>
</gene>
<dbReference type="STRING" id="113540.ENSSFOP00015037318"/>
<comment type="caution">
    <text evidence="4">The sequence shown here is derived from an EMBL/GenBank/DDBJ whole genome shotgun (WGS) entry which is preliminary data.</text>
</comment>